<name>A0A0F9X2L4_9ZZZZ</name>
<accession>A0A0F9X2L4</accession>
<sequence>MQARKIEFADYDVTLESTRVHQVSGQFEKFTARRTVEGCLWLKQHLYANAAGHSPTELMAASELVKKFYAASAAGDTSLLLETVEWDMLKRIIGKLKGFGEVDLVMIGRILNAPEVEMEEKPK</sequence>
<dbReference type="EMBL" id="LAZR01000155">
    <property type="protein sequence ID" value="KKN85708.1"/>
    <property type="molecule type" value="Genomic_DNA"/>
</dbReference>
<organism evidence="1">
    <name type="scientific">marine sediment metagenome</name>
    <dbReference type="NCBI Taxonomy" id="412755"/>
    <lineage>
        <taxon>unclassified sequences</taxon>
        <taxon>metagenomes</taxon>
        <taxon>ecological metagenomes</taxon>
    </lineage>
</organism>
<protein>
    <submittedName>
        <fullName evidence="1">Uncharacterized protein</fullName>
    </submittedName>
</protein>
<dbReference type="AlphaFoldDB" id="A0A0F9X2L4"/>
<evidence type="ECO:0000313" key="1">
    <source>
        <dbReference type="EMBL" id="KKN85708.1"/>
    </source>
</evidence>
<comment type="caution">
    <text evidence="1">The sequence shown here is derived from an EMBL/GenBank/DDBJ whole genome shotgun (WGS) entry which is preliminary data.</text>
</comment>
<gene>
    <name evidence="1" type="ORF">LCGC14_0275130</name>
</gene>
<proteinExistence type="predicted"/>
<reference evidence="1" key="1">
    <citation type="journal article" date="2015" name="Nature">
        <title>Complex archaea that bridge the gap between prokaryotes and eukaryotes.</title>
        <authorList>
            <person name="Spang A."/>
            <person name="Saw J.H."/>
            <person name="Jorgensen S.L."/>
            <person name="Zaremba-Niedzwiedzka K."/>
            <person name="Martijn J."/>
            <person name="Lind A.E."/>
            <person name="van Eijk R."/>
            <person name="Schleper C."/>
            <person name="Guy L."/>
            <person name="Ettema T.J."/>
        </authorList>
    </citation>
    <scope>NUCLEOTIDE SEQUENCE</scope>
</reference>